<dbReference type="AlphaFoldDB" id="A0A150WG03"/>
<keyword evidence="3" id="KW-0456">Lyase</keyword>
<dbReference type="GO" id="GO:0016829">
    <property type="term" value="F:lyase activity"/>
    <property type="evidence" value="ECO:0007669"/>
    <property type="project" value="UniProtKB-KW"/>
</dbReference>
<dbReference type="InterPro" id="IPR015424">
    <property type="entry name" value="PyrdxlP-dep_Trfase"/>
</dbReference>
<dbReference type="EMBL" id="LUKF01000016">
    <property type="protein sequence ID" value="KYG62028.1"/>
    <property type="molecule type" value="Genomic_DNA"/>
</dbReference>
<protein>
    <submittedName>
        <fullName evidence="3">Selenocysteine lyase</fullName>
    </submittedName>
</protein>
<comment type="caution">
    <text evidence="3">The sequence shown here is derived from an EMBL/GenBank/DDBJ whole genome shotgun (WGS) entry which is preliminary data.</text>
</comment>
<sequence length="388" mass="44757">MYKHLYQRFLEAHPHELHFACHSHHYWPDVSRDAHIQYWDDSARYVDDKWAHIFSVKVPHAQQLIAEVLNISHPEQIVFAPNTHEFVFRLLSSLDWKKNIRILTTDSEFYSFDRQINRLSEMGNFEVIKVPTLPFETFHERFEAEMARGTWDLMFLSHVFFNSGLVCDVHRLALKAPQGSMFVIDGYHSFMAVPLDFSSLQDRVFYIAGSYKYAQGGEGACFLYVPPQTRHRPFHTGWFAELSHLSAVGNQVGYPQDALQYAGSTMDFSALYRLIAVLEKFKSEGLNVAKIHQVIKDNQQTFLASLEKIQHPVLNRKNLFISASATAEHGHFLTFECPSVEATQALVRQLKQAKVQTDSRATRLRFGFGLYHDHSDLLELVHRIGTLA</sequence>
<dbReference type="PANTHER" id="PTHR43092">
    <property type="entry name" value="L-CYSTEINE DESULFHYDRASE"/>
    <property type="match status" value="1"/>
</dbReference>
<dbReference type="Gene3D" id="3.40.640.10">
    <property type="entry name" value="Type I PLP-dependent aspartate aminotransferase-like (Major domain)"/>
    <property type="match status" value="1"/>
</dbReference>
<evidence type="ECO:0000256" key="1">
    <source>
        <dbReference type="ARBA" id="ARBA00022898"/>
    </source>
</evidence>
<dbReference type="Gene3D" id="3.90.1150.10">
    <property type="entry name" value="Aspartate Aminotransferase, domain 1"/>
    <property type="match status" value="1"/>
</dbReference>
<accession>A0A150WG03</accession>
<organism evidence="3 4">
    <name type="scientific">Bdellovibrio bacteriovorus</name>
    <dbReference type="NCBI Taxonomy" id="959"/>
    <lineage>
        <taxon>Bacteria</taxon>
        <taxon>Pseudomonadati</taxon>
        <taxon>Bdellovibrionota</taxon>
        <taxon>Bdellovibrionia</taxon>
        <taxon>Bdellovibrionales</taxon>
        <taxon>Pseudobdellovibrionaceae</taxon>
        <taxon>Bdellovibrio</taxon>
    </lineage>
</organism>
<dbReference type="SUPFAM" id="SSF53383">
    <property type="entry name" value="PLP-dependent transferases"/>
    <property type="match status" value="1"/>
</dbReference>
<dbReference type="InterPro" id="IPR015421">
    <property type="entry name" value="PyrdxlP-dep_Trfase_major"/>
</dbReference>
<keyword evidence="1" id="KW-0663">Pyridoxal phosphate</keyword>
<evidence type="ECO:0000313" key="3">
    <source>
        <dbReference type="EMBL" id="KYG62028.1"/>
    </source>
</evidence>
<dbReference type="RefSeq" id="WP_063244142.1">
    <property type="nucleotide sequence ID" value="NZ_LUKF01000016.1"/>
</dbReference>
<proteinExistence type="predicted"/>
<dbReference type="InterPro" id="IPR000192">
    <property type="entry name" value="Aminotrans_V_dom"/>
</dbReference>
<reference evidence="3 4" key="1">
    <citation type="submission" date="2016-03" db="EMBL/GenBank/DDBJ databases">
        <authorList>
            <person name="Ploux O."/>
        </authorList>
    </citation>
    <scope>NUCLEOTIDE SEQUENCE [LARGE SCALE GENOMIC DNA]</scope>
    <source>
        <strain evidence="3 4">BER2</strain>
    </source>
</reference>
<dbReference type="Proteomes" id="UP000075391">
    <property type="component" value="Unassembled WGS sequence"/>
</dbReference>
<dbReference type="Pfam" id="PF00266">
    <property type="entry name" value="Aminotran_5"/>
    <property type="match status" value="1"/>
</dbReference>
<evidence type="ECO:0000259" key="2">
    <source>
        <dbReference type="Pfam" id="PF00266"/>
    </source>
</evidence>
<dbReference type="PANTHER" id="PTHR43092:SF6">
    <property type="entry name" value="BLR1280 PROTEIN"/>
    <property type="match status" value="1"/>
</dbReference>
<evidence type="ECO:0000313" key="4">
    <source>
        <dbReference type="Proteomes" id="UP000075391"/>
    </source>
</evidence>
<feature type="domain" description="Aminotransferase class V" evidence="2">
    <location>
        <begin position="55"/>
        <end position="316"/>
    </location>
</feature>
<gene>
    <name evidence="3" type="ORF">AZI85_07435</name>
</gene>
<dbReference type="InterPro" id="IPR015422">
    <property type="entry name" value="PyrdxlP-dep_Trfase_small"/>
</dbReference>
<dbReference type="OrthoDB" id="5288423at2"/>
<name>A0A150WG03_BDEBC</name>